<dbReference type="GO" id="GO:0030042">
    <property type="term" value="P:actin filament depolymerization"/>
    <property type="evidence" value="ECO:0007669"/>
    <property type="project" value="TreeGrafter"/>
</dbReference>
<dbReference type="OrthoDB" id="10006997at2759"/>
<dbReference type="CDD" id="cd11284">
    <property type="entry name" value="ADF_Twf-C_like"/>
    <property type="match status" value="1"/>
</dbReference>
<dbReference type="Pfam" id="PF00241">
    <property type="entry name" value="Cofilin_ADF"/>
    <property type="match status" value="2"/>
</dbReference>
<feature type="compositionally biased region" description="Low complexity" evidence="8">
    <location>
        <begin position="217"/>
        <end position="228"/>
    </location>
</feature>
<dbReference type="Gene3D" id="3.40.20.10">
    <property type="entry name" value="Severin"/>
    <property type="match status" value="2"/>
</dbReference>
<comment type="subunit">
    <text evidence="7">Interacts with G-actin; ADP-actin form.</text>
</comment>
<dbReference type="OMA" id="AMTHQTG"/>
<dbReference type="VEuPathDB" id="AmoebaDB:NF0071110"/>
<dbReference type="InterPro" id="IPR028458">
    <property type="entry name" value="Twinfilin"/>
</dbReference>
<dbReference type="AlphaFoldDB" id="A0A6A5C3X8"/>
<evidence type="ECO:0000256" key="3">
    <source>
        <dbReference type="ARBA" id="ARBA00022490"/>
    </source>
</evidence>
<dbReference type="GO" id="GO:0003785">
    <property type="term" value="F:actin monomer binding"/>
    <property type="evidence" value="ECO:0007669"/>
    <property type="project" value="TreeGrafter"/>
</dbReference>
<feature type="region of interest" description="Disordered" evidence="8">
    <location>
        <begin position="381"/>
        <end position="404"/>
    </location>
</feature>
<keyword evidence="3" id="KW-0963">Cytoplasm</keyword>
<dbReference type="SMR" id="A0A6A5C3X8"/>
<dbReference type="RefSeq" id="XP_044564908.1">
    <property type="nucleotide sequence ID" value="XM_044704036.1"/>
</dbReference>
<sequence>MAKTGIELSQQALNAFLRAKSASDSLLNSNSTPIQPFTQADKLRWLKVRIQLDQEPPVMDLVETHPLSSSIENDYNAMSESCSREGGLLPCYFFFRLDSTVGCSSGTSSSPVPSTSYEWLLIWYVPERAKVREKMLYSSSMAGLKAQIGFSNSVYGVGLWAGDYHTVTLDDLKYKNFNFVHKSQRHIHDIELYTEQERQKILEEKEAFDQIEKQAESTVTASSPTTSSNAPRGVEFPFESAAQKAIQNFVNGSSMMVVLKVDIENEKILLCQEHKDSSPISVDELKQMIADNEPRYIFFHFEYEHEEAEDSKNKKTIFIYSCPTKSKVKQRMLASASKSHVLSTVTASDTVKIEASLEISDVSDLTHDFLVKYLHPPKQESITKFSKPKRPGRGTARVAKEEDK</sequence>
<dbReference type="GO" id="GO:0051016">
    <property type="term" value="P:barbed-end actin filament capping"/>
    <property type="evidence" value="ECO:0007669"/>
    <property type="project" value="TreeGrafter"/>
</dbReference>
<evidence type="ECO:0000256" key="2">
    <source>
        <dbReference type="ARBA" id="ARBA00009557"/>
    </source>
</evidence>
<keyword evidence="4" id="KW-0677">Repeat</keyword>
<accession>A0A6A5C3X8</accession>
<evidence type="ECO:0000259" key="9">
    <source>
        <dbReference type="PROSITE" id="PS51263"/>
    </source>
</evidence>
<name>A0A6A5C3X8_NAEFO</name>
<evidence type="ECO:0000256" key="4">
    <source>
        <dbReference type="ARBA" id="ARBA00022737"/>
    </source>
</evidence>
<evidence type="ECO:0000256" key="8">
    <source>
        <dbReference type="SAM" id="MobiDB-lite"/>
    </source>
</evidence>
<gene>
    <name evidence="10" type="ORF">FDP41_013409</name>
</gene>
<protein>
    <recommendedName>
        <fullName evidence="9">ADF-H domain-containing protein</fullName>
    </recommendedName>
</protein>
<evidence type="ECO:0000313" key="11">
    <source>
        <dbReference type="Proteomes" id="UP000444721"/>
    </source>
</evidence>
<dbReference type="EMBL" id="VFQX01000019">
    <property type="protein sequence ID" value="KAF0980195.1"/>
    <property type="molecule type" value="Genomic_DNA"/>
</dbReference>
<dbReference type="SMART" id="SM00102">
    <property type="entry name" value="ADF"/>
    <property type="match status" value="2"/>
</dbReference>
<dbReference type="PANTHER" id="PTHR13759:SF1">
    <property type="entry name" value="TWINFILIN"/>
    <property type="match status" value="1"/>
</dbReference>
<organism evidence="10 11">
    <name type="scientific">Naegleria fowleri</name>
    <name type="common">Brain eating amoeba</name>
    <dbReference type="NCBI Taxonomy" id="5763"/>
    <lineage>
        <taxon>Eukaryota</taxon>
        <taxon>Discoba</taxon>
        <taxon>Heterolobosea</taxon>
        <taxon>Tetramitia</taxon>
        <taxon>Eutetramitia</taxon>
        <taxon>Vahlkampfiidae</taxon>
        <taxon>Naegleria</taxon>
    </lineage>
</organism>
<evidence type="ECO:0000256" key="6">
    <source>
        <dbReference type="ARBA" id="ARBA00023212"/>
    </source>
</evidence>
<comment type="caution">
    <text evidence="10">The sequence shown here is derived from an EMBL/GenBank/DDBJ whole genome shotgun (WGS) entry which is preliminary data.</text>
</comment>
<dbReference type="VEuPathDB" id="AmoebaDB:FDP41_013409"/>
<dbReference type="FunFam" id="3.40.20.10:FF:000007">
    <property type="entry name" value="Twinfilin-1 isoform 1"/>
    <property type="match status" value="1"/>
</dbReference>
<dbReference type="GO" id="GO:0051015">
    <property type="term" value="F:actin filament binding"/>
    <property type="evidence" value="ECO:0007669"/>
    <property type="project" value="TreeGrafter"/>
</dbReference>
<evidence type="ECO:0000256" key="7">
    <source>
        <dbReference type="ARBA" id="ARBA00038532"/>
    </source>
</evidence>
<feature type="domain" description="ADF-H" evidence="9">
    <location>
        <begin position="18"/>
        <end position="177"/>
    </location>
</feature>
<dbReference type="VEuPathDB" id="AmoebaDB:NfTy_029130"/>
<dbReference type="GO" id="GO:0005884">
    <property type="term" value="C:actin filament"/>
    <property type="evidence" value="ECO:0007669"/>
    <property type="project" value="TreeGrafter"/>
</dbReference>
<dbReference type="Proteomes" id="UP000444721">
    <property type="component" value="Unassembled WGS sequence"/>
</dbReference>
<feature type="domain" description="ADF-H" evidence="9">
    <location>
        <begin position="233"/>
        <end position="375"/>
    </location>
</feature>
<evidence type="ECO:0000256" key="1">
    <source>
        <dbReference type="ARBA" id="ARBA00004245"/>
    </source>
</evidence>
<comment type="subcellular location">
    <subcellularLocation>
        <location evidence="1">Cytoplasm</location>
        <location evidence="1">Cytoskeleton</location>
    </subcellularLocation>
</comment>
<evidence type="ECO:0000313" key="10">
    <source>
        <dbReference type="EMBL" id="KAF0980195.1"/>
    </source>
</evidence>
<dbReference type="PANTHER" id="PTHR13759">
    <property type="entry name" value="TWINFILIN"/>
    <property type="match status" value="1"/>
</dbReference>
<proteinExistence type="inferred from homology"/>
<feature type="region of interest" description="Disordered" evidence="8">
    <location>
        <begin position="213"/>
        <end position="233"/>
    </location>
</feature>
<dbReference type="InterPro" id="IPR002108">
    <property type="entry name" value="ADF-H"/>
</dbReference>
<reference evidence="10 11" key="1">
    <citation type="journal article" date="2019" name="Sci. Rep.">
        <title>Nanopore sequencing improves the draft genome of the human pathogenic amoeba Naegleria fowleri.</title>
        <authorList>
            <person name="Liechti N."/>
            <person name="Schurch N."/>
            <person name="Bruggmann R."/>
            <person name="Wittwer M."/>
        </authorList>
    </citation>
    <scope>NUCLEOTIDE SEQUENCE [LARGE SCALE GENOMIC DNA]</scope>
    <source>
        <strain evidence="10 11">ATCC 30894</strain>
    </source>
</reference>
<dbReference type="PROSITE" id="PS51263">
    <property type="entry name" value="ADF_H"/>
    <property type="match status" value="2"/>
</dbReference>
<evidence type="ECO:0000256" key="5">
    <source>
        <dbReference type="ARBA" id="ARBA00023203"/>
    </source>
</evidence>
<keyword evidence="11" id="KW-1185">Reference proteome</keyword>
<dbReference type="GO" id="GO:0005737">
    <property type="term" value="C:cytoplasm"/>
    <property type="evidence" value="ECO:0007669"/>
    <property type="project" value="TreeGrafter"/>
</dbReference>
<dbReference type="GeneID" id="68120624"/>
<dbReference type="InterPro" id="IPR029006">
    <property type="entry name" value="ADF-H/Gelsolin-like_dom_sf"/>
</dbReference>
<dbReference type="SUPFAM" id="SSF55753">
    <property type="entry name" value="Actin depolymerizing proteins"/>
    <property type="match status" value="2"/>
</dbReference>
<comment type="similarity">
    <text evidence="2">Belongs to the actin-binding proteins ADF family. Twinfilin subfamily.</text>
</comment>
<keyword evidence="6" id="KW-0206">Cytoskeleton</keyword>
<keyword evidence="5" id="KW-0009">Actin-binding</keyword>